<feature type="transmembrane region" description="Helical" evidence="5">
    <location>
        <begin position="163"/>
        <end position="188"/>
    </location>
</feature>
<dbReference type="HOGENOM" id="CLU_000445_107_18_0"/>
<dbReference type="Pfam" id="PF00015">
    <property type="entry name" value="MCPsignal"/>
    <property type="match status" value="1"/>
</dbReference>
<feature type="domain" description="Methyl-accepting transducer" evidence="6">
    <location>
        <begin position="304"/>
        <end position="527"/>
    </location>
</feature>
<keyword evidence="1 3" id="KW-0807">Transducer</keyword>
<feature type="domain" description="HAMP" evidence="7">
    <location>
        <begin position="220"/>
        <end position="272"/>
    </location>
</feature>
<dbReference type="SUPFAM" id="SSF58104">
    <property type="entry name" value="Methyl-accepting chemotaxis protein (MCP) signaling domain"/>
    <property type="match status" value="1"/>
</dbReference>
<dbReference type="SMART" id="SM00283">
    <property type="entry name" value="MA"/>
    <property type="match status" value="1"/>
</dbReference>
<dbReference type="STRING" id="381764.Fnod_1300"/>
<dbReference type="GO" id="GO:0016020">
    <property type="term" value="C:membrane"/>
    <property type="evidence" value="ECO:0007669"/>
    <property type="project" value="InterPro"/>
</dbReference>
<evidence type="ECO:0000259" key="7">
    <source>
        <dbReference type="PROSITE" id="PS50885"/>
    </source>
</evidence>
<feature type="coiled-coil region" evidence="4">
    <location>
        <begin position="313"/>
        <end position="368"/>
    </location>
</feature>
<evidence type="ECO:0000313" key="8">
    <source>
        <dbReference type="EMBL" id="ABS61147.1"/>
    </source>
</evidence>
<dbReference type="EMBL" id="CP000771">
    <property type="protein sequence ID" value="ABS61147.1"/>
    <property type="molecule type" value="Genomic_DNA"/>
</dbReference>
<dbReference type="Gene3D" id="6.10.340.10">
    <property type="match status" value="1"/>
</dbReference>
<reference evidence="8 9" key="2">
    <citation type="journal article" date="2009" name="Proc. Natl. Acad. Sci. U.S.A.">
        <title>On the chimeric nature, thermophilic origin, and phylogenetic placement of the Thermotogales.</title>
        <authorList>
            <person name="Zhaxybayeva O."/>
            <person name="Swithers K.S."/>
            <person name="Lapierre P."/>
            <person name="Fournier G.P."/>
            <person name="Bickhart D.M."/>
            <person name="DeBoy R.T."/>
            <person name="Nelson K.E."/>
            <person name="Nesbo C.L."/>
            <person name="Doolittle W.F."/>
            <person name="Gogarten J.P."/>
            <person name="Noll K.M."/>
        </authorList>
    </citation>
    <scope>NUCLEOTIDE SEQUENCE [LARGE SCALE GENOMIC DNA]</scope>
    <source>
        <strain evidence="9">ATCC 35602 / DSM 5306 / Rt17-B1</strain>
    </source>
</reference>
<evidence type="ECO:0000313" key="9">
    <source>
        <dbReference type="Proteomes" id="UP000002415"/>
    </source>
</evidence>
<organism evidence="8 9">
    <name type="scientific">Fervidobacterium nodosum (strain ATCC 35602 / DSM 5306 / Rt17-B1)</name>
    <dbReference type="NCBI Taxonomy" id="381764"/>
    <lineage>
        <taxon>Bacteria</taxon>
        <taxon>Thermotogati</taxon>
        <taxon>Thermotogota</taxon>
        <taxon>Thermotogae</taxon>
        <taxon>Thermotogales</taxon>
        <taxon>Fervidobacteriaceae</taxon>
        <taxon>Fervidobacterium</taxon>
    </lineage>
</organism>
<feature type="transmembrane region" description="Helical" evidence="5">
    <location>
        <begin position="121"/>
        <end position="142"/>
    </location>
</feature>
<dbReference type="KEGG" id="fno:Fnod_1300"/>
<dbReference type="RefSeq" id="WP_011994456.1">
    <property type="nucleotide sequence ID" value="NC_009718.1"/>
</dbReference>
<dbReference type="PROSITE" id="PS50111">
    <property type="entry name" value="CHEMOTAXIS_TRANSDUC_2"/>
    <property type="match status" value="1"/>
</dbReference>
<gene>
    <name evidence="8" type="ordered locus">Fnod_1300</name>
</gene>
<feature type="transmembrane region" description="Helical" evidence="5">
    <location>
        <begin position="21"/>
        <end position="41"/>
    </location>
</feature>
<keyword evidence="5" id="KW-1133">Transmembrane helix</keyword>
<dbReference type="InterPro" id="IPR003660">
    <property type="entry name" value="HAMP_dom"/>
</dbReference>
<dbReference type="PROSITE" id="PS50885">
    <property type="entry name" value="HAMP"/>
    <property type="match status" value="1"/>
</dbReference>
<proteinExistence type="inferred from homology"/>
<evidence type="ECO:0000256" key="5">
    <source>
        <dbReference type="SAM" id="Phobius"/>
    </source>
</evidence>
<dbReference type="eggNOG" id="COG0840">
    <property type="taxonomic scope" value="Bacteria"/>
</dbReference>
<protein>
    <submittedName>
        <fullName evidence="8">Methyl-accepting chemotaxis sensory transducer</fullName>
    </submittedName>
</protein>
<feature type="transmembrane region" description="Helical" evidence="5">
    <location>
        <begin position="89"/>
        <end position="109"/>
    </location>
</feature>
<sequence>MFPNDISEKHVIGLKKYVTKVVLLTLLLIDPPALLFSYYIFAGLRDYPIWIILAGYFIMFATFGLLTIFISRKLAGKSLLDGKFNLPTVLSILLFIMNFIAATFVGIFAKQIKPLPEETLMLRLSGALAINMVIIVLFLVFYSNLRLLKEYTGERYKNIMIPISMKLTTGVLAISLWIAPILLKYLTLKTELSNEMQRNFVITSIGLNIILGFSIMFLSKRILRYVPKIITSLNDIYNGNLTEAVFVESVDEFRYISNKLNEATKSINNVIKGTVNISDSSIYVLKDLENKFYTFKNIADNTISAVEIQQQGIERITSSIEEITANIEQLSIQAQSLADLAMSVQKLADTLDEKAKTSTDELKKVKETTSGFVKEYENLEDGINQLTEATKNIGDIIQSVRNIAEQTNLLALNAAIEAARAGEAGRGFAVVADEIRKLAEETKRSTDTITSTIETIRTYSKVLNEQIQRLREGIKSTESGYDRLFDTFGYLERAVKDISSAIDTLAAHSEEQNASVEEMRSGANEIAENVSKISVQGEGITSTMQEIEKQLEVLSNKLKDTSLAFEQLKTELGKFKIS</sequence>
<dbReference type="OrthoDB" id="45513at2"/>
<feature type="transmembrane region" description="Helical" evidence="5">
    <location>
        <begin position="200"/>
        <end position="218"/>
    </location>
</feature>
<evidence type="ECO:0000256" key="1">
    <source>
        <dbReference type="ARBA" id="ARBA00023224"/>
    </source>
</evidence>
<evidence type="ECO:0000259" key="6">
    <source>
        <dbReference type="PROSITE" id="PS50111"/>
    </source>
</evidence>
<dbReference type="AlphaFoldDB" id="A7HML4"/>
<dbReference type="GO" id="GO:0007165">
    <property type="term" value="P:signal transduction"/>
    <property type="evidence" value="ECO:0007669"/>
    <property type="project" value="UniProtKB-KW"/>
</dbReference>
<accession>A7HML4</accession>
<name>A7HML4_FERNB</name>
<keyword evidence="5" id="KW-0472">Membrane</keyword>
<dbReference type="Proteomes" id="UP000002415">
    <property type="component" value="Chromosome"/>
</dbReference>
<evidence type="ECO:0000256" key="2">
    <source>
        <dbReference type="ARBA" id="ARBA00029447"/>
    </source>
</evidence>
<dbReference type="InterPro" id="IPR004089">
    <property type="entry name" value="MCPsignal_dom"/>
</dbReference>
<dbReference type="Gene3D" id="1.10.287.950">
    <property type="entry name" value="Methyl-accepting chemotaxis protein"/>
    <property type="match status" value="1"/>
</dbReference>
<evidence type="ECO:0000256" key="3">
    <source>
        <dbReference type="PROSITE-ProRule" id="PRU00284"/>
    </source>
</evidence>
<keyword evidence="4" id="KW-0175">Coiled coil</keyword>
<feature type="transmembrane region" description="Helical" evidence="5">
    <location>
        <begin position="47"/>
        <end position="69"/>
    </location>
</feature>
<reference evidence="8 9" key="1">
    <citation type="submission" date="2007-07" db="EMBL/GenBank/DDBJ databases">
        <title>Complete sequence of Fervidobacterium nodosum Rt17-B1.</title>
        <authorList>
            <consortium name="US DOE Joint Genome Institute"/>
            <person name="Copeland A."/>
            <person name="Lucas S."/>
            <person name="Lapidus A."/>
            <person name="Barry K."/>
            <person name="Glavina del Rio T."/>
            <person name="Dalin E."/>
            <person name="Tice H."/>
            <person name="Pitluck S."/>
            <person name="Saunders E."/>
            <person name="Brettin T."/>
            <person name="Bruce D."/>
            <person name="Detter J.C."/>
            <person name="Han C."/>
            <person name="Schmutz J."/>
            <person name="Larimer F."/>
            <person name="Land M."/>
            <person name="Hauser L."/>
            <person name="Kyrpides N."/>
            <person name="Mikhailova N."/>
            <person name="Nelson K."/>
            <person name="Gogarten J.P."/>
            <person name="Noll K."/>
            <person name="Richardson P."/>
        </authorList>
    </citation>
    <scope>NUCLEOTIDE SEQUENCE [LARGE SCALE GENOMIC DNA]</scope>
    <source>
        <strain evidence="9">ATCC 35602 / DSM 5306 / Rt17-B1</strain>
    </source>
</reference>
<keyword evidence="9" id="KW-1185">Reference proteome</keyword>
<feature type="coiled-coil region" evidence="4">
    <location>
        <begin position="544"/>
        <end position="571"/>
    </location>
</feature>
<dbReference type="PANTHER" id="PTHR32089">
    <property type="entry name" value="METHYL-ACCEPTING CHEMOTAXIS PROTEIN MCPB"/>
    <property type="match status" value="1"/>
</dbReference>
<comment type="similarity">
    <text evidence="2">Belongs to the methyl-accepting chemotaxis (MCP) protein family.</text>
</comment>
<dbReference type="CDD" id="cd11386">
    <property type="entry name" value="MCP_signal"/>
    <property type="match status" value="1"/>
</dbReference>
<dbReference type="PANTHER" id="PTHR32089:SF112">
    <property type="entry name" value="LYSOZYME-LIKE PROTEIN-RELATED"/>
    <property type="match status" value="1"/>
</dbReference>
<keyword evidence="5" id="KW-0812">Transmembrane</keyword>
<evidence type="ECO:0000256" key="4">
    <source>
        <dbReference type="SAM" id="Coils"/>
    </source>
</evidence>